<comment type="similarity">
    <text evidence="1">Belongs to the CsrA/RsmA family.</text>
</comment>
<comment type="subunit">
    <text evidence="1">Homodimer; the beta-strands of each monomer intercalate to form a hydrophobic core, while the alpha-helices form wings that extend away from the core.</text>
</comment>
<dbReference type="NCBIfam" id="TIGR00202">
    <property type="entry name" value="csrA"/>
    <property type="match status" value="1"/>
</dbReference>
<keyword evidence="1" id="KW-0963">Cytoplasm</keyword>
<comment type="subcellular location">
    <subcellularLocation>
        <location evidence="1">Cytoplasm</location>
    </subcellularLocation>
</comment>
<comment type="function">
    <text evidence="1">A translational regulator that binds mRNA to regulate translation initiation and/or mRNA stability. Usually binds in the 5'-UTR at or near the Shine-Dalgarno sequence preventing ribosome-binding, thus repressing translation. Its main target seems to be the major flagellin gene, while its function is anatagonized by FliW.</text>
</comment>
<comment type="caution">
    <text evidence="2">The sequence shown here is derived from an EMBL/GenBank/DDBJ whole genome shotgun (WGS) entry which is preliminary data.</text>
</comment>
<dbReference type="RefSeq" id="WP_216516058.1">
    <property type="nucleotide sequence ID" value="NZ_JAHLPM010000001.1"/>
</dbReference>
<dbReference type="PANTHER" id="PTHR34984">
    <property type="entry name" value="CARBON STORAGE REGULATOR"/>
    <property type="match status" value="1"/>
</dbReference>
<dbReference type="PANTHER" id="PTHR34984:SF1">
    <property type="entry name" value="CARBON STORAGE REGULATOR"/>
    <property type="match status" value="1"/>
</dbReference>
<gene>
    <name evidence="1 2" type="primary">csrA</name>
    <name evidence="2" type="ORF">KQI42_01565</name>
</gene>
<keyword evidence="1" id="KW-0694">RNA-binding</keyword>
<proteinExistence type="inferred from homology"/>
<keyword evidence="1" id="KW-0810">Translation regulation</keyword>
<dbReference type="HAMAP" id="MF_00167">
    <property type="entry name" value="CsrA"/>
    <property type="match status" value="1"/>
</dbReference>
<protein>
    <recommendedName>
        <fullName evidence="1">Translational regulator CsrA</fullName>
    </recommendedName>
</protein>
<dbReference type="Proteomes" id="UP000749471">
    <property type="component" value="Unassembled WGS sequence"/>
</dbReference>
<keyword evidence="1" id="KW-0678">Repressor</keyword>
<name>A0ABS6E338_9FIRM</name>
<keyword evidence="3" id="KW-1185">Reference proteome</keyword>
<dbReference type="EMBL" id="JAHLPM010000001">
    <property type="protein sequence ID" value="MBU5436674.1"/>
    <property type="molecule type" value="Genomic_DNA"/>
</dbReference>
<accession>A0ABS6E338</accession>
<organism evidence="2 3">
    <name type="scientific">Tissierella simiarum</name>
    <dbReference type="NCBI Taxonomy" id="2841534"/>
    <lineage>
        <taxon>Bacteria</taxon>
        <taxon>Bacillati</taxon>
        <taxon>Bacillota</taxon>
        <taxon>Tissierellia</taxon>
        <taxon>Tissierellales</taxon>
        <taxon>Tissierellaceae</taxon>
        <taxon>Tissierella</taxon>
    </lineage>
</organism>
<dbReference type="Pfam" id="PF02599">
    <property type="entry name" value="CsrA"/>
    <property type="match status" value="1"/>
</dbReference>
<evidence type="ECO:0000256" key="1">
    <source>
        <dbReference type="HAMAP-Rule" id="MF_00167"/>
    </source>
</evidence>
<dbReference type="NCBIfam" id="NF002469">
    <property type="entry name" value="PRK01712.1"/>
    <property type="match status" value="1"/>
</dbReference>
<dbReference type="InterPro" id="IPR003751">
    <property type="entry name" value="CsrA"/>
</dbReference>
<keyword evidence="1" id="KW-1005">Bacterial flagellum biogenesis</keyword>
<sequence length="74" mass="8639">MLILARKKDEAIIIDGNIEIRIVDIEDGKVKIGIEAPKNIDIMRKELYKRIQEENLAAVNTEIKMEEMKKLFKK</sequence>
<evidence type="ECO:0000313" key="2">
    <source>
        <dbReference type="EMBL" id="MBU5436674.1"/>
    </source>
</evidence>
<reference evidence="2 3" key="1">
    <citation type="submission" date="2021-06" db="EMBL/GenBank/DDBJ databases">
        <authorList>
            <person name="Sun Q."/>
            <person name="Li D."/>
        </authorList>
    </citation>
    <scope>NUCLEOTIDE SEQUENCE [LARGE SCALE GENOMIC DNA]</scope>
    <source>
        <strain evidence="2 3">MSJ-40</strain>
    </source>
</reference>
<evidence type="ECO:0000313" key="3">
    <source>
        <dbReference type="Proteomes" id="UP000749471"/>
    </source>
</evidence>